<evidence type="ECO:0000313" key="6">
    <source>
        <dbReference type="EMBL" id="CAL1673383.1"/>
    </source>
</evidence>
<name>A0AAV2N1E8_9HYME</name>
<dbReference type="GO" id="GO:0003735">
    <property type="term" value="F:structural constituent of ribosome"/>
    <property type="evidence" value="ECO:0007669"/>
    <property type="project" value="InterPro"/>
</dbReference>
<proteinExistence type="inferred from homology"/>
<comment type="similarity">
    <text evidence="1">Belongs to the bacterial ribosomal protein bL34 family.</text>
</comment>
<dbReference type="NCBIfam" id="TIGR01030">
    <property type="entry name" value="rpmH_bact"/>
    <property type="match status" value="1"/>
</dbReference>
<keyword evidence="2" id="KW-0689">Ribosomal protein</keyword>
<evidence type="ECO:0000256" key="1">
    <source>
        <dbReference type="ARBA" id="ARBA00010111"/>
    </source>
</evidence>
<organism evidence="6 7">
    <name type="scientific">Lasius platythorax</name>
    <dbReference type="NCBI Taxonomy" id="488582"/>
    <lineage>
        <taxon>Eukaryota</taxon>
        <taxon>Metazoa</taxon>
        <taxon>Ecdysozoa</taxon>
        <taxon>Arthropoda</taxon>
        <taxon>Hexapoda</taxon>
        <taxon>Insecta</taxon>
        <taxon>Pterygota</taxon>
        <taxon>Neoptera</taxon>
        <taxon>Endopterygota</taxon>
        <taxon>Hymenoptera</taxon>
        <taxon>Apocrita</taxon>
        <taxon>Aculeata</taxon>
        <taxon>Formicoidea</taxon>
        <taxon>Formicidae</taxon>
        <taxon>Formicinae</taxon>
        <taxon>Lasius</taxon>
        <taxon>Lasius</taxon>
    </lineage>
</organism>
<dbReference type="AlphaFoldDB" id="A0AAV2N1E8"/>
<dbReference type="Pfam" id="PF00468">
    <property type="entry name" value="Ribosomal_L34"/>
    <property type="match status" value="1"/>
</dbReference>
<dbReference type="FunFam" id="1.10.287.3980:FF:000001">
    <property type="entry name" value="Mitochondrial ribosomal protein L34"/>
    <property type="match status" value="1"/>
</dbReference>
<dbReference type="EMBL" id="OZ034824">
    <property type="protein sequence ID" value="CAL1673383.1"/>
    <property type="molecule type" value="Genomic_DNA"/>
</dbReference>
<evidence type="ECO:0000256" key="2">
    <source>
        <dbReference type="ARBA" id="ARBA00022980"/>
    </source>
</evidence>
<gene>
    <name evidence="6" type="ORF">LPLAT_LOCUS291</name>
</gene>
<evidence type="ECO:0000313" key="7">
    <source>
        <dbReference type="Proteomes" id="UP001497644"/>
    </source>
</evidence>
<protein>
    <recommendedName>
        <fullName evidence="4">Large ribosomal subunit protein bL34m</fullName>
    </recommendedName>
    <alternativeName>
        <fullName evidence="5">39S ribosomal protein L34, mitochondrial</fullName>
    </alternativeName>
</protein>
<dbReference type="Proteomes" id="UP001497644">
    <property type="component" value="Chromosome 1"/>
</dbReference>
<reference evidence="6 7" key="1">
    <citation type="submission" date="2024-04" db="EMBL/GenBank/DDBJ databases">
        <authorList>
            <consortium name="Molecular Ecology Group"/>
        </authorList>
    </citation>
    <scope>NUCLEOTIDE SEQUENCE [LARGE SCALE GENOMIC DNA]</scope>
</reference>
<keyword evidence="7" id="KW-1185">Reference proteome</keyword>
<accession>A0AAV2N1E8</accession>
<keyword evidence="3" id="KW-0687">Ribonucleoprotein</keyword>
<evidence type="ECO:0000256" key="3">
    <source>
        <dbReference type="ARBA" id="ARBA00023274"/>
    </source>
</evidence>
<dbReference type="PANTHER" id="PTHR14503">
    <property type="entry name" value="MITOCHONDRIAL RIBOSOMAL PROTEIN 34 FAMILY MEMBER"/>
    <property type="match status" value="1"/>
</dbReference>
<sequence>MFGKLISGIFQSLPRVGASSQLPTVSVTPVLWNPWNLIFVRNRMRYHFPHPKERMRIKKHGWFARMATPSGRRILQRRILKGKHVLSH</sequence>
<dbReference type="InterPro" id="IPR000271">
    <property type="entry name" value="Ribosomal_bL34"/>
</dbReference>
<dbReference type="PANTHER" id="PTHR14503:SF4">
    <property type="entry name" value="LARGE RIBOSOMAL SUBUNIT PROTEIN BL34M"/>
    <property type="match status" value="1"/>
</dbReference>
<evidence type="ECO:0000256" key="5">
    <source>
        <dbReference type="ARBA" id="ARBA00035434"/>
    </source>
</evidence>
<evidence type="ECO:0000256" key="4">
    <source>
        <dbReference type="ARBA" id="ARBA00035274"/>
    </source>
</evidence>
<dbReference type="GO" id="GO:0005762">
    <property type="term" value="C:mitochondrial large ribosomal subunit"/>
    <property type="evidence" value="ECO:0007669"/>
    <property type="project" value="TreeGrafter"/>
</dbReference>
<dbReference type="Gene3D" id="1.10.287.3980">
    <property type="match status" value="1"/>
</dbReference>
<dbReference type="GO" id="GO:0006412">
    <property type="term" value="P:translation"/>
    <property type="evidence" value="ECO:0007669"/>
    <property type="project" value="InterPro"/>
</dbReference>